<dbReference type="EMBL" id="CAMXCT030000318">
    <property type="protein sequence ID" value="CAL4764376.1"/>
    <property type="molecule type" value="Genomic_DNA"/>
</dbReference>
<keyword evidence="4" id="KW-1185">Reference proteome</keyword>
<feature type="compositionally biased region" description="Polar residues" evidence="1">
    <location>
        <begin position="27"/>
        <end position="44"/>
    </location>
</feature>
<feature type="region of interest" description="Disordered" evidence="1">
    <location>
        <begin position="25"/>
        <end position="73"/>
    </location>
</feature>
<evidence type="ECO:0000256" key="1">
    <source>
        <dbReference type="SAM" id="MobiDB-lite"/>
    </source>
</evidence>
<reference evidence="3" key="2">
    <citation type="submission" date="2024-04" db="EMBL/GenBank/DDBJ databases">
        <authorList>
            <person name="Chen Y."/>
            <person name="Shah S."/>
            <person name="Dougan E. K."/>
            <person name="Thang M."/>
            <person name="Chan C."/>
        </authorList>
    </citation>
    <scope>NUCLEOTIDE SEQUENCE [LARGE SCALE GENOMIC DNA]</scope>
</reference>
<feature type="compositionally biased region" description="Acidic residues" evidence="1">
    <location>
        <begin position="53"/>
        <end position="62"/>
    </location>
</feature>
<dbReference type="OrthoDB" id="443775at2759"/>
<feature type="compositionally biased region" description="Low complexity" evidence="1">
    <location>
        <begin position="93"/>
        <end position="103"/>
    </location>
</feature>
<comment type="caution">
    <text evidence="2">The sequence shown here is derived from an EMBL/GenBank/DDBJ whole genome shotgun (WGS) entry which is preliminary data.</text>
</comment>
<dbReference type="AlphaFoldDB" id="A0A9P1BPF9"/>
<protein>
    <submittedName>
        <fullName evidence="2">Uncharacterized protein</fullName>
    </submittedName>
</protein>
<accession>A0A9P1BPF9</accession>
<proteinExistence type="predicted"/>
<dbReference type="EMBL" id="CAMXCT020000318">
    <property type="protein sequence ID" value="CAL1130439.1"/>
    <property type="molecule type" value="Genomic_DNA"/>
</dbReference>
<evidence type="ECO:0000313" key="2">
    <source>
        <dbReference type="EMBL" id="CAI3977064.1"/>
    </source>
</evidence>
<sequence>MALLKLKTELENALGELSLHEDGMEEINSTLAQSSLPEMSMTSTDRPRAQPDIDTEDHEEPGEMAGKGGGPGWNTRMPSVGYCSTAATTPLASATASAMPSTPQEGRSGELTPRGSQECRGTELLNAPGQCDLLPGGVGHFRLGTTCLQLTKGPLKALPIQQRIEEAEAAEAKLKADLDGLGALREPGKDQAESAALDALSLAQASLQARGIPGASSSSTL</sequence>
<gene>
    <name evidence="2" type="ORF">C1SCF055_LOCUS5241</name>
</gene>
<dbReference type="Proteomes" id="UP001152797">
    <property type="component" value="Unassembled WGS sequence"/>
</dbReference>
<evidence type="ECO:0000313" key="3">
    <source>
        <dbReference type="EMBL" id="CAL1130439.1"/>
    </source>
</evidence>
<evidence type="ECO:0000313" key="4">
    <source>
        <dbReference type="Proteomes" id="UP001152797"/>
    </source>
</evidence>
<organism evidence="2">
    <name type="scientific">Cladocopium goreaui</name>
    <dbReference type="NCBI Taxonomy" id="2562237"/>
    <lineage>
        <taxon>Eukaryota</taxon>
        <taxon>Sar</taxon>
        <taxon>Alveolata</taxon>
        <taxon>Dinophyceae</taxon>
        <taxon>Suessiales</taxon>
        <taxon>Symbiodiniaceae</taxon>
        <taxon>Cladocopium</taxon>
    </lineage>
</organism>
<dbReference type="EMBL" id="CAMXCT010000318">
    <property type="protein sequence ID" value="CAI3977064.1"/>
    <property type="molecule type" value="Genomic_DNA"/>
</dbReference>
<reference evidence="2" key="1">
    <citation type="submission" date="2022-10" db="EMBL/GenBank/DDBJ databases">
        <authorList>
            <person name="Chen Y."/>
            <person name="Dougan E. K."/>
            <person name="Chan C."/>
            <person name="Rhodes N."/>
            <person name="Thang M."/>
        </authorList>
    </citation>
    <scope>NUCLEOTIDE SEQUENCE</scope>
</reference>
<name>A0A9P1BPF9_9DINO</name>
<feature type="region of interest" description="Disordered" evidence="1">
    <location>
        <begin position="93"/>
        <end position="117"/>
    </location>
</feature>